<reference evidence="3" key="1">
    <citation type="journal article" date="2017" name="Nat. Ecol. Evol.">
        <title>Genome expansion and lineage-specific genetic innovations in the forest pathogenic fungi Armillaria.</title>
        <authorList>
            <person name="Sipos G."/>
            <person name="Prasanna A.N."/>
            <person name="Walter M.C."/>
            <person name="O'Connor E."/>
            <person name="Balint B."/>
            <person name="Krizsan K."/>
            <person name="Kiss B."/>
            <person name="Hess J."/>
            <person name="Varga T."/>
            <person name="Slot J."/>
            <person name="Riley R."/>
            <person name="Boka B."/>
            <person name="Rigling D."/>
            <person name="Barry K."/>
            <person name="Lee J."/>
            <person name="Mihaltcheva S."/>
            <person name="LaButti K."/>
            <person name="Lipzen A."/>
            <person name="Waldron R."/>
            <person name="Moloney N.M."/>
            <person name="Sperisen C."/>
            <person name="Kredics L."/>
            <person name="Vagvoelgyi C."/>
            <person name="Patrignani A."/>
            <person name="Fitzpatrick D."/>
            <person name="Nagy I."/>
            <person name="Doyle S."/>
            <person name="Anderson J.B."/>
            <person name="Grigoriev I.V."/>
            <person name="Gueldener U."/>
            <person name="Muensterkoetter M."/>
            <person name="Nagy L.G."/>
        </authorList>
    </citation>
    <scope>NUCLEOTIDE SEQUENCE [LARGE SCALE GENOMIC DNA]</scope>
    <source>
        <strain evidence="3">C18/9</strain>
    </source>
</reference>
<name>A0A284S4P3_ARMOS</name>
<dbReference type="EMBL" id="FUEG01000032">
    <property type="protein sequence ID" value="SJL15970.1"/>
    <property type="molecule type" value="Genomic_DNA"/>
</dbReference>
<keyword evidence="1" id="KW-0472">Membrane</keyword>
<proteinExistence type="predicted"/>
<evidence type="ECO:0000256" key="1">
    <source>
        <dbReference type="SAM" id="Phobius"/>
    </source>
</evidence>
<keyword evidence="3" id="KW-1185">Reference proteome</keyword>
<keyword evidence="1" id="KW-0812">Transmembrane</keyword>
<dbReference type="OrthoDB" id="10644659at2759"/>
<sequence length="185" mass="21055">MLGSWTDDSDWDRLGRTHATIHASSRALAHHSDSLTGESEWNDDPLVVQRSELSRTVHGDRWQRDHAEIISTSSTYRNNGFLKWNPYNNLSRPSSLVGDGIPYDCSCHSPLSNYTAALFQEYSLTEYVISYPPLLPLMLLIASGHLILHSNAQRIGRRFTENPWTAYTARRGRIFRYGPECSLNC</sequence>
<organism evidence="2 3">
    <name type="scientific">Armillaria ostoyae</name>
    <name type="common">Armillaria root rot fungus</name>
    <dbReference type="NCBI Taxonomy" id="47428"/>
    <lineage>
        <taxon>Eukaryota</taxon>
        <taxon>Fungi</taxon>
        <taxon>Dikarya</taxon>
        <taxon>Basidiomycota</taxon>
        <taxon>Agaricomycotina</taxon>
        <taxon>Agaricomycetes</taxon>
        <taxon>Agaricomycetidae</taxon>
        <taxon>Agaricales</taxon>
        <taxon>Marasmiineae</taxon>
        <taxon>Physalacriaceae</taxon>
        <taxon>Armillaria</taxon>
    </lineage>
</organism>
<keyword evidence="1" id="KW-1133">Transmembrane helix</keyword>
<accession>A0A284S4P3</accession>
<evidence type="ECO:0000313" key="3">
    <source>
        <dbReference type="Proteomes" id="UP000219338"/>
    </source>
</evidence>
<dbReference type="AlphaFoldDB" id="A0A284S4P3"/>
<gene>
    <name evidence="2" type="ORF">ARMOST_19483</name>
</gene>
<feature type="transmembrane region" description="Helical" evidence="1">
    <location>
        <begin position="128"/>
        <end position="148"/>
    </location>
</feature>
<dbReference type="Proteomes" id="UP000219338">
    <property type="component" value="Unassembled WGS sequence"/>
</dbReference>
<protein>
    <submittedName>
        <fullName evidence="2">Uncharacterized protein</fullName>
    </submittedName>
</protein>
<evidence type="ECO:0000313" key="2">
    <source>
        <dbReference type="EMBL" id="SJL15970.1"/>
    </source>
</evidence>